<evidence type="ECO:0000313" key="3">
    <source>
        <dbReference type="Proteomes" id="UP000708338"/>
    </source>
</evidence>
<dbReference type="Proteomes" id="UP000708338">
    <property type="component" value="Unassembled WGS sequence"/>
</dbReference>
<comment type="caution">
    <text evidence="2">The sequence shown here is derived from an EMBL/GenBank/DDBJ whole genome shotgun (WGS) entry which is preliminary data.</text>
</comment>
<gene>
    <name evidence="2" type="ORF">GPL26_24985</name>
</gene>
<dbReference type="InterPro" id="IPR002934">
    <property type="entry name" value="Polymerase_NTP_transf_dom"/>
</dbReference>
<reference evidence="2" key="1">
    <citation type="journal article" date="2021" name="Gut Microbes">
        <title>A synthetic consortium of 100 gut commensals modulates the composition and function in a colon model of the microbiome of elderly subjects.</title>
        <authorList>
            <person name="Perez M."/>
            <person name="Ntemiri A."/>
            <person name="Tan H."/>
            <person name="Harris H.M.B."/>
            <person name="Roager H.M."/>
            <person name="Ribiere C."/>
            <person name="O'Toole P.W."/>
        </authorList>
    </citation>
    <scope>NUCLEOTIDE SEQUENCE</scope>
    <source>
        <strain evidence="2">MCC335</strain>
    </source>
</reference>
<dbReference type="CDD" id="cd05403">
    <property type="entry name" value="NT_KNTase_like"/>
    <property type="match status" value="1"/>
</dbReference>
<dbReference type="Pfam" id="PF01909">
    <property type="entry name" value="NTP_transf_2"/>
    <property type="match status" value="1"/>
</dbReference>
<evidence type="ECO:0000259" key="1">
    <source>
        <dbReference type="Pfam" id="PF01909"/>
    </source>
</evidence>
<dbReference type="SUPFAM" id="SSF81301">
    <property type="entry name" value="Nucleotidyltransferase"/>
    <property type="match status" value="1"/>
</dbReference>
<proteinExistence type="predicted"/>
<accession>A0AA41FJV3</accession>
<organism evidence="2 3">
    <name type="scientific">Enterocloster citroniae</name>
    <dbReference type="NCBI Taxonomy" id="358743"/>
    <lineage>
        <taxon>Bacteria</taxon>
        <taxon>Bacillati</taxon>
        <taxon>Bacillota</taxon>
        <taxon>Clostridia</taxon>
        <taxon>Lachnospirales</taxon>
        <taxon>Lachnospiraceae</taxon>
        <taxon>Enterocloster</taxon>
    </lineage>
</organism>
<dbReference type="Gene3D" id="3.30.460.10">
    <property type="entry name" value="Beta Polymerase, domain 2"/>
    <property type="match status" value="1"/>
</dbReference>
<protein>
    <recommendedName>
        <fullName evidence="1">Polymerase nucleotidyl transferase domain-containing protein</fullName>
    </recommendedName>
</protein>
<feature type="domain" description="Polymerase nucleotidyl transferase" evidence="1">
    <location>
        <begin position="3"/>
        <end position="64"/>
    </location>
</feature>
<dbReference type="EMBL" id="WQPS01000081">
    <property type="protein sequence ID" value="MBT9812842.1"/>
    <property type="molecule type" value="Genomic_DNA"/>
</dbReference>
<evidence type="ECO:0000313" key="2">
    <source>
        <dbReference type="EMBL" id="MBT9812842.1"/>
    </source>
</evidence>
<dbReference type="InterPro" id="IPR043519">
    <property type="entry name" value="NT_sf"/>
</dbReference>
<sequence>MVKEQYPQTDQYNILVFGSFLTGRYTEQSDIDIGVFSLIPGLSFRIYSFTKDYFDKLGINSDVIRMRLLESQFINVSIVTGQKYAVTDYCPRELIDYIKRMIVQYGENPQEMAVRLMRQEVIA</sequence>
<dbReference type="AlphaFoldDB" id="A0AA41FJV3"/>
<dbReference type="GO" id="GO:0016779">
    <property type="term" value="F:nucleotidyltransferase activity"/>
    <property type="evidence" value="ECO:0007669"/>
    <property type="project" value="InterPro"/>
</dbReference>
<name>A0AA41FJV3_9FIRM</name>
<dbReference type="RefSeq" id="WP_215630356.1">
    <property type="nucleotide sequence ID" value="NZ_WQPS01000081.1"/>
</dbReference>